<dbReference type="Proteomes" id="UP000003340">
    <property type="component" value="Unassembled WGS sequence"/>
</dbReference>
<protein>
    <submittedName>
        <fullName evidence="1">Uncharacterized protein</fullName>
    </submittedName>
</protein>
<evidence type="ECO:0000313" key="1">
    <source>
        <dbReference type="EMBL" id="EEG29796.1"/>
    </source>
</evidence>
<gene>
    <name evidence="1" type="ORF">CLOSTMETH_02629</name>
</gene>
<organism evidence="1 2">
    <name type="scientific">[Clostridium] methylpentosum DSM 5476</name>
    <dbReference type="NCBI Taxonomy" id="537013"/>
    <lineage>
        <taxon>Bacteria</taxon>
        <taxon>Bacillati</taxon>
        <taxon>Bacillota</taxon>
        <taxon>Clostridia</taxon>
        <taxon>Eubacteriales</taxon>
        <taxon>Oscillospiraceae</taxon>
        <taxon>Oscillospiraceae incertae sedis</taxon>
    </lineage>
</organism>
<name>C0EFI7_9FIRM</name>
<dbReference type="STRING" id="537013.CLOSTMETH_02629"/>
<reference evidence="1 2" key="1">
    <citation type="submission" date="2009-01" db="EMBL/GenBank/DDBJ databases">
        <authorList>
            <person name="Fulton L."/>
            <person name="Clifton S."/>
            <person name="Fulton B."/>
            <person name="Xu J."/>
            <person name="Minx P."/>
            <person name="Pepin K.H."/>
            <person name="Johnson M."/>
            <person name="Bhonagiri V."/>
            <person name="Nash W.E."/>
            <person name="Mardis E.R."/>
            <person name="Wilson R.K."/>
        </authorList>
    </citation>
    <scope>NUCLEOTIDE SEQUENCE [LARGE SCALE GENOMIC DNA]</scope>
    <source>
        <strain evidence="1 2">DSM 5476</strain>
    </source>
</reference>
<keyword evidence="2" id="KW-1185">Reference proteome</keyword>
<dbReference type="EMBL" id="ACEC01000091">
    <property type="protein sequence ID" value="EEG29796.1"/>
    <property type="molecule type" value="Genomic_DNA"/>
</dbReference>
<dbReference type="AlphaFoldDB" id="C0EFI7"/>
<reference evidence="1 2" key="2">
    <citation type="submission" date="2009-02" db="EMBL/GenBank/DDBJ databases">
        <title>Draft genome sequence of Clostridium methylpentosum (DSM 5476).</title>
        <authorList>
            <person name="Sudarsanam P."/>
            <person name="Ley R."/>
            <person name="Guruge J."/>
            <person name="Turnbaugh P.J."/>
            <person name="Mahowald M."/>
            <person name="Liep D."/>
            <person name="Gordon J."/>
        </authorList>
    </citation>
    <scope>NUCLEOTIDE SEQUENCE [LARGE SCALE GENOMIC DNA]</scope>
    <source>
        <strain evidence="1 2">DSM 5476</strain>
    </source>
</reference>
<evidence type="ECO:0000313" key="2">
    <source>
        <dbReference type="Proteomes" id="UP000003340"/>
    </source>
</evidence>
<comment type="caution">
    <text evidence="1">The sequence shown here is derived from an EMBL/GenBank/DDBJ whole genome shotgun (WGS) entry which is preliminary data.</text>
</comment>
<proteinExistence type="predicted"/>
<dbReference type="HOGENOM" id="CLU_2328796_0_0_9"/>
<accession>C0EFI7</accession>
<sequence>MFFCIQKKLRAGAWFKRRRLSMLKKNHLFDWLTGDFPIFCAPQLSFFLFLCYNKSRPFFQNRMRFRSSTLCESSDNKRDTSCPGIPHKRVVTRFKGCI</sequence>